<proteinExistence type="predicted"/>
<feature type="region of interest" description="Disordered" evidence="1">
    <location>
        <begin position="218"/>
        <end position="345"/>
    </location>
</feature>
<dbReference type="OrthoDB" id="4067212at2759"/>
<evidence type="ECO:0000313" key="3">
    <source>
        <dbReference type="Proteomes" id="UP000243052"/>
    </source>
</evidence>
<dbReference type="GeneID" id="28725528"/>
<feature type="compositionally biased region" description="Low complexity" evidence="1">
    <location>
        <begin position="325"/>
        <end position="336"/>
    </location>
</feature>
<feature type="compositionally biased region" description="Polar residues" evidence="1">
    <location>
        <begin position="235"/>
        <end position="246"/>
    </location>
</feature>
<dbReference type="EMBL" id="CP014247">
    <property type="protein sequence ID" value="AMD22186.1"/>
    <property type="molecule type" value="Genomic_DNA"/>
</dbReference>
<dbReference type="AlphaFoldDB" id="A0A109V027"/>
<evidence type="ECO:0000313" key="2">
    <source>
        <dbReference type="EMBL" id="AMD22186.1"/>
    </source>
</evidence>
<accession>A0A109V027</accession>
<keyword evidence="3" id="KW-1185">Reference proteome</keyword>
<reference evidence="2 3" key="1">
    <citation type="submission" date="2016-01" db="EMBL/GenBank/DDBJ databases">
        <title>Genome sequence of the yeast Holleya sinecauda.</title>
        <authorList>
            <person name="Dietrich F.S."/>
        </authorList>
    </citation>
    <scope>NUCLEOTIDE SEQUENCE [LARGE SCALE GENOMIC DNA]</scope>
    <source>
        <strain evidence="2 3">ATCC 58844</strain>
    </source>
</reference>
<dbReference type="RefSeq" id="XP_017989182.1">
    <property type="nucleotide sequence ID" value="XM_018133655.1"/>
</dbReference>
<dbReference type="STRING" id="45286.A0A109V027"/>
<sequence length="369" mass="42638">MFTFRNSPCMTEQYGYPLQFRSIVAEPRTYQKIYLAPTPRINYDVDETPNNYVITLKKSVPQNLVYQAIQEHVMQFRESYRPRCELVSDFFGNRYYVQESVSEEQLLREAMENIDMERIGKELARDAFENYYVSLDDGGRQLRIESQQDRFAGGFELTHPCHEAFAYLLEMTEDCNATMKIVLNKIRTPEYVRIPVNIQYIPVREELQREPIVRTKNVLSGNNRDAPKTIRITPKQINHSTKSADATTPRIIRIKPAHGDDKDKKLTNSSREENVSATQHSKDADTEIRQEQPEQTELKESQPGASEKQEQTTDECALVSDSESESASKSSSRSHSVTLENVDDEEIQRWRASMKEMPSFSAVVENNSR</sequence>
<gene>
    <name evidence="2" type="ORF">AW171_hschr74209</name>
</gene>
<evidence type="ECO:0000256" key="1">
    <source>
        <dbReference type="SAM" id="MobiDB-lite"/>
    </source>
</evidence>
<feature type="compositionally biased region" description="Basic and acidic residues" evidence="1">
    <location>
        <begin position="257"/>
        <end position="300"/>
    </location>
</feature>
<dbReference type="Proteomes" id="UP000243052">
    <property type="component" value="Chromosome vii"/>
</dbReference>
<protein>
    <submittedName>
        <fullName evidence="2">HGL154Cp</fullName>
    </submittedName>
</protein>
<name>A0A109V027_9SACH</name>
<organism evidence="2 3">
    <name type="scientific">Eremothecium sinecaudum</name>
    <dbReference type="NCBI Taxonomy" id="45286"/>
    <lineage>
        <taxon>Eukaryota</taxon>
        <taxon>Fungi</taxon>
        <taxon>Dikarya</taxon>
        <taxon>Ascomycota</taxon>
        <taxon>Saccharomycotina</taxon>
        <taxon>Saccharomycetes</taxon>
        <taxon>Saccharomycetales</taxon>
        <taxon>Saccharomycetaceae</taxon>
        <taxon>Eremothecium</taxon>
    </lineage>
</organism>